<keyword evidence="8 10" id="KW-0131">Cell cycle</keyword>
<sequence length="458" mass="50111">MDVLSLKEIALAVGATNDLSDWTTIEVDKVEFDSRKLEKGSLFVPLKGDNDGHDYIQSAIEKGASAAFWSEAIEKAPVGFPVLVVEDTLKALQDLAKYYLKVVNPKVVGITGSNGKTTTKDMTEAVIRSKFKVHKTQGNFNNHIGLPMTILEMPSSTEVIILEMGMNHAGEIKVLSELAEPDVAVITMIGESHIEYLGSRKGIAAAKMEIVAGLKKNGTLIYPGEEELLSPLVQELEPKQRITFGTGKTNNMYPVTIEPGMYQTKFTTNVAPEIECSIPVLGTYNVTNAMAALMVGFTLGISVEVASPELAKFNLTKNRTEWLAGINNSMILNDAYNANPTAMKAVLDNFSELMNEGRKIAVLGDMLELGETSCELHASVAGHIQSTKIDEVFLFGHEMAVLYEALKETYPVEQLHYFEDDKLTLITSLKKSIKRDDFVLVKSSLGTDLLAVVVELTK</sequence>
<dbReference type="SUPFAM" id="SSF63418">
    <property type="entry name" value="MurE/MurF N-terminal domain"/>
    <property type="match status" value="1"/>
</dbReference>
<feature type="domain" description="Mur ligase central" evidence="14">
    <location>
        <begin position="110"/>
        <end position="295"/>
    </location>
</feature>
<evidence type="ECO:0000259" key="14">
    <source>
        <dbReference type="Pfam" id="PF08245"/>
    </source>
</evidence>
<dbReference type="Pfam" id="PF02875">
    <property type="entry name" value="Mur_ligase_C"/>
    <property type="match status" value="1"/>
</dbReference>
<keyword evidence="2 10" id="KW-0436">Ligase</keyword>
<evidence type="ECO:0000256" key="6">
    <source>
        <dbReference type="ARBA" id="ARBA00022960"/>
    </source>
</evidence>
<dbReference type="Pfam" id="PF08245">
    <property type="entry name" value="Mur_ligase_M"/>
    <property type="match status" value="1"/>
</dbReference>
<keyword evidence="7 10" id="KW-0573">Peptidoglycan synthesis</keyword>
<keyword evidence="5 10" id="KW-0067">ATP-binding</keyword>
<comment type="caution">
    <text evidence="15">The sequence shown here is derived from an EMBL/GenBank/DDBJ whole genome shotgun (WGS) entry which is preliminary data.</text>
</comment>
<dbReference type="GO" id="GO:0071555">
    <property type="term" value="P:cell wall organization"/>
    <property type="evidence" value="ECO:0007669"/>
    <property type="project" value="UniProtKB-KW"/>
</dbReference>
<evidence type="ECO:0000256" key="10">
    <source>
        <dbReference type="HAMAP-Rule" id="MF_02019"/>
    </source>
</evidence>
<dbReference type="Gene3D" id="3.40.1190.10">
    <property type="entry name" value="Mur-like, catalytic domain"/>
    <property type="match status" value="1"/>
</dbReference>
<gene>
    <name evidence="10 15" type="primary">murF</name>
    <name evidence="15" type="ORF">RAK27_03040</name>
</gene>
<evidence type="ECO:0000256" key="9">
    <source>
        <dbReference type="ARBA" id="ARBA00023316"/>
    </source>
</evidence>
<keyword evidence="9 10" id="KW-0961">Cell wall biogenesis/degradation</keyword>
<evidence type="ECO:0000313" key="16">
    <source>
        <dbReference type="Proteomes" id="UP001290462"/>
    </source>
</evidence>
<evidence type="ECO:0000259" key="12">
    <source>
        <dbReference type="Pfam" id="PF01225"/>
    </source>
</evidence>
<dbReference type="PANTHER" id="PTHR43024:SF1">
    <property type="entry name" value="UDP-N-ACETYLMURAMOYL-TRIPEPTIDE--D-ALANYL-D-ALANINE LIGASE"/>
    <property type="match status" value="1"/>
</dbReference>
<dbReference type="GO" id="GO:0047480">
    <property type="term" value="F:UDP-N-acetylmuramoyl-tripeptide-D-alanyl-D-alanine ligase activity"/>
    <property type="evidence" value="ECO:0007669"/>
    <property type="project" value="UniProtKB-UniRule"/>
</dbReference>
<dbReference type="Gene3D" id="3.40.1390.10">
    <property type="entry name" value="MurE/MurF, N-terminal domain"/>
    <property type="match status" value="1"/>
</dbReference>
<dbReference type="GO" id="GO:0008360">
    <property type="term" value="P:regulation of cell shape"/>
    <property type="evidence" value="ECO:0007669"/>
    <property type="project" value="UniProtKB-KW"/>
</dbReference>
<dbReference type="HAMAP" id="MF_02019">
    <property type="entry name" value="MurF"/>
    <property type="match status" value="1"/>
</dbReference>
<dbReference type="EC" id="6.3.2.10" evidence="10 11"/>
<dbReference type="InterPro" id="IPR035911">
    <property type="entry name" value="MurE/MurF_N"/>
</dbReference>
<feature type="domain" description="Mur ligase C-terminal" evidence="13">
    <location>
        <begin position="319"/>
        <end position="444"/>
    </location>
</feature>
<dbReference type="InterPro" id="IPR004101">
    <property type="entry name" value="Mur_ligase_C"/>
</dbReference>
<evidence type="ECO:0000256" key="5">
    <source>
        <dbReference type="ARBA" id="ARBA00022840"/>
    </source>
</evidence>
<dbReference type="SUPFAM" id="SSF53623">
    <property type="entry name" value="MurD-like peptide ligases, catalytic domain"/>
    <property type="match status" value="1"/>
</dbReference>
<dbReference type="InterPro" id="IPR000713">
    <property type="entry name" value="Mur_ligase_N"/>
</dbReference>
<dbReference type="Pfam" id="PF01225">
    <property type="entry name" value="Mur_ligase"/>
    <property type="match status" value="1"/>
</dbReference>
<evidence type="ECO:0000256" key="1">
    <source>
        <dbReference type="ARBA" id="ARBA00022490"/>
    </source>
</evidence>
<dbReference type="InterPro" id="IPR051046">
    <property type="entry name" value="MurCDEF_CellWall_CoF430Synth"/>
</dbReference>
<dbReference type="Proteomes" id="UP001290462">
    <property type="component" value="Unassembled WGS sequence"/>
</dbReference>
<dbReference type="GO" id="GO:0009252">
    <property type="term" value="P:peptidoglycan biosynthetic process"/>
    <property type="evidence" value="ECO:0007669"/>
    <property type="project" value="UniProtKB-UniRule"/>
</dbReference>
<keyword evidence="4 10" id="KW-0547">Nucleotide-binding</keyword>
<evidence type="ECO:0000256" key="4">
    <source>
        <dbReference type="ARBA" id="ARBA00022741"/>
    </source>
</evidence>
<evidence type="ECO:0000256" key="7">
    <source>
        <dbReference type="ARBA" id="ARBA00022984"/>
    </source>
</evidence>
<evidence type="ECO:0000256" key="8">
    <source>
        <dbReference type="ARBA" id="ARBA00023306"/>
    </source>
</evidence>
<dbReference type="InterPro" id="IPR036565">
    <property type="entry name" value="Mur-like_cat_sf"/>
</dbReference>
<dbReference type="RefSeq" id="WP_015075532.1">
    <property type="nucleotide sequence ID" value="NZ_CP016844.1"/>
</dbReference>
<dbReference type="GO" id="GO:0005737">
    <property type="term" value="C:cytoplasm"/>
    <property type="evidence" value="ECO:0007669"/>
    <property type="project" value="UniProtKB-SubCell"/>
</dbReference>
<accession>A0AAW9K2V8</accession>
<proteinExistence type="inferred from homology"/>
<dbReference type="InterPro" id="IPR013221">
    <property type="entry name" value="Mur_ligase_cen"/>
</dbReference>
<protein>
    <recommendedName>
        <fullName evidence="10 11">UDP-N-acetylmuramoyl-tripeptide--D-alanyl-D-alanine ligase</fullName>
        <ecNumber evidence="10 11">6.3.2.10</ecNumber>
    </recommendedName>
    <alternativeName>
        <fullName evidence="10">D-alanyl-D-alanine-adding enzyme</fullName>
    </alternativeName>
</protein>
<evidence type="ECO:0000259" key="13">
    <source>
        <dbReference type="Pfam" id="PF02875"/>
    </source>
</evidence>
<dbReference type="NCBIfam" id="TIGR01143">
    <property type="entry name" value="murF"/>
    <property type="match status" value="1"/>
</dbReference>
<comment type="subcellular location">
    <subcellularLocation>
        <location evidence="10 11">Cytoplasm</location>
    </subcellularLocation>
</comment>
<dbReference type="PANTHER" id="PTHR43024">
    <property type="entry name" value="UDP-N-ACETYLMURAMOYL-TRIPEPTIDE--D-ALANYL-D-ALANINE LIGASE"/>
    <property type="match status" value="1"/>
</dbReference>
<keyword evidence="1 10" id="KW-0963">Cytoplasm</keyword>
<dbReference type="Gene3D" id="3.90.190.20">
    <property type="entry name" value="Mur ligase, C-terminal domain"/>
    <property type="match status" value="1"/>
</dbReference>
<dbReference type="GO" id="GO:0051301">
    <property type="term" value="P:cell division"/>
    <property type="evidence" value="ECO:0007669"/>
    <property type="project" value="UniProtKB-KW"/>
</dbReference>
<name>A0AAW9K2V8_CARML</name>
<comment type="similarity">
    <text evidence="10">Belongs to the MurCDEF family. MurF subfamily.</text>
</comment>
<feature type="domain" description="Mur ligase N-terminal catalytic" evidence="12">
    <location>
        <begin position="28"/>
        <end position="98"/>
    </location>
</feature>
<dbReference type="SUPFAM" id="SSF53244">
    <property type="entry name" value="MurD-like peptide ligases, peptide-binding domain"/>
    <property type="match status" value="1"/>
</dbReference>
<comment type="catalytic activity">
    <reaction evidence="10">
        <text>UDP-N-acetyl-alpha-D-muramoyl-L-alanyl-gamma-D-glutamyl-L-lysine + D-alanyl-D-alanine + ATP = UDP-N-acetyl-alpha-D-muramoyl-L-alanyl-gamma-D-glutamyl-L-lysyl-D-alanyl-D-alanine + ADP + phosphate + H(+)</text>
        <dbReference type="Rhea" id="RHEA:16085"/>
        <dbReference type="ChEBI" id="CHEBI:15378"/>
        <dbReference type="ChEBI" id="CHEBI:30616"/>
        <dbReference type="ChEBI" id="CHEBI:43474"/>
        <dbReference type="ChEBI" id="CHEBI:57822"/>
        <dbReference type="ChEBI" id="CHEBI:70758"/>
        <dbReference type="ChEBI" id="CHEBI:83903"/>
        <dbReference type="ChEBI" id="CHEBI:456216"/>
        <dbReference type="EC" id="6.3.2.10"/>
    </reaction>
</comment>
<dbReference type="InterPro" id="IPR005863">
    <property type="entry name" value="UDP-N-AcMur_synth"/>
</dbReference>
<evidence type="ECO:0000256" key="3">
    <source>
        <dbReference type="ARBA" id="ARBA00022618"/>
    </source>
</evidence>
<comment type="catalytic activity">
    <reaction evidence="11">
        <text>D-alanyl-D-alanine + UDP-N-acetyl-alpha-D-muramoyl-L-alanyl-gamma-D-glutamyl-meso-2,6-diaminopimelate + ATP = UDP-N-acetyl-alpha-D-muramoyl-L-alanyl-gamma-D-glutamyl-meso-2,6-diaminopimeloyl-D-alanyl-D-alanine + ADP + phosphate + H(+)</text>
        <dbReference type="Rhea" id="RHEA:28374"/>
        <dbReference type="ChEBI" id="CHEBI:15378"/>
        <dbReference type="ChEBI" id="CHEBI:30616"/>
        <dbReference type="ChEBI" id="CHEBI:43474"/>
        <dbReference type="ChEBI" id="CHEBI:57822"/>
        <dbReference type="ChEBI" id="CHEBI:61386"/>
        <dbReference type="ChEBI" id="CHEBI:83905"/>
        <dbReference type="ChEBI" id="CHEBI:456216"/>
        <dbReference type="EC" id="6.3.2.10"/>
    </reaction>
</comment>
<evidence type="ECO:0000256" key="11">
    <source>
        <dbReference type="RuleBase" id="RU004136"/>
    </source>
</evidence>
<evidence type="ECO:0000313" key="15">
    <source>
        <dbReference type="EMBL" id="MDZ5757626.1"/>
    </source>
</evidence>
<organism evidence="15 16">
    <name type="scientific">Carnobacterium maltaromaticum</name>
    <name type="common">Carnobacterium piscicola</name>
    <dbReference type="NCBI Taxonomy" id="2751"/>
    <lineage>
        <taxon>Bacteria</taxon>
        <taxon>Bacillati</taxon>
        <taxon>Bacillota</taxon>
        <taxon>Bacilli</taxon>
        <taxon>Lactobacillales</taxon>
        <taxon>Carnobacteriaceae</taxon>
        <taxon>Carnobacterium</taxon>
    </lineage>
</organism>
<comment type="function">
    <text evidence="10 11">Involved in cell wall formation. Catalyzes the final step in the synthesis of UDP-N-acetylmuramoyl-pentapeptide, the precursor of murein.</text>
</comment>
<reference evidence="15" key="1">
    <citation type="submission" date="2023-08" db="EMBL/GenBank/DDBJ databases">
        <title>Genomic characterization of piscicolin 126 produced by Carnobacterium maltaromaticum CM22 strain isolated from salmon (Salmo salar).</title>
        <authorList>
            <person name="Gonzalez-Gragera E."/>
            <person name="Garcia-Lopez J.D."/>
            <person name="Teso-Perez C."/>
            <person name="Gimenez-Hernandez I."/>
            <person name="Peralta-Sanchez J.M."/>
            <person name="Valdivia E."/>
            <person name="Montalban-Lopez M."/>
            <person name="Martin-Platero A.M."/>
            <person name="Banos A."/>
            <person name="Martinez-Bueno M."/>
        </authorList>
    </citation>
    <scope>NUCLEOTIDE SEQUENCE</scope>
    <source>
        <strain evidence="15">CM22</strain>
    </source>
</reference>
<keyword evidence="6 10" id="KW-0133">Cell shape</keyword>
<keyword evidence="3 10" id="KW-0132">Cell division</keyword>
<feature type="binding site" evidence="10">
    <location>
        <begin position="112"/>
        <end position="118"/>
    </location>
    <ligand>
        <name>ATP</name>
        <dbReference type="ChEBI" id="CHEBI:30616"/>
    </ligand>
</feature>
<comment type="pathway">
    <text evidence="10 11">Cell wall biogenesis; peptidoglycan biosynthesis.</text>
</comment>
<dbReference type="AlphaFoldDB" id="A0AAW9K2V8"/>
<evidence type="ECO:0000256" key="2">
    <source>
        <dbReference type="ARBA" id="ARBA00022598"/>
    </source>
</evidence>
<dbReference type="EMBL" id="JAVBVO010000002">
    <property type="protein sequence ID" value="MDZ5757626.1"/>
    <property type="molecule type" value="Genomic_DNA"/>
</dbReference>
<dbReference type="GO" id="GO:0005524">
    <property type="term" value="F:ATP binding"/>
    <property type="evidence" value="ECO:0007669"/>
    <property type="project" value="UniProtKB-UniRule"/>
</dbReference>
<dbReference type="InterPro" id="IPR036615">
    <property type="entry name" value="Mur_ligase_C_dom_sf"/>
</dbReference>